<dbReference type="Gene3D" id="1.25.40.10">
    <property type="entry name" value="Tetratricopeptide repeat domain"/>
    <property type="match status" value="2"/>
</dbReference>
<evidence type="ECO:0000256" key="1">
    <source>
        <dbReference type="ARBA" id="ARBA00012528"/>
    </source>
</evidence>
<keyword evidence="4" id="KW-1133">Transmembrane helix</keyword>
<dbReference type="Gene3D" id="3.30.70.270">
    <property type="match status" value="1"/>
</dbReference>
<comment type="caution">
    <text evidence="7">The sequence shown here is derived from an EMBL/GenBank/DDBJ whole genome shotgun (WGS) entry which is preliminary data.</text>
</comment>
<keyword evidence="7" id="KW-0548">Nucleotidyltransferase</keyword>
<dbReference type="GO" id="GO:0052621">
    <property type="term" value="F:diguanylate cyclase activity"/>
    <property type="evidence" value="ECO:0007669"/>
    <property type="project" value="UniProtKB-EC"/>
</dbReference>
<evidence type="ECO:0000256" key="5">
    <source>
        <dbReference type="SAM" id="SignalP"/>
    </source>
</evidence>
<dbReference type="InterPro" id="IPR050469">
    <property type="entry name" value="Diguanylate_Cyclase"/>
</dbReference>
<evidence type="ECO:0000256" key="2">
    <source>
        <dbReference type="ARBA" id="ARBA00034247"/>
    </source>
</evidence>
<accession>A0ABS9D7E1</accession>
<sequence length="643" mass="73175">MKPLVLKALLLLGMFSLTTNAFAFDLSDTIDQRQSFPILERKLIIEHTSSLDDFDTQFSVRSNLADLYILYNRIDLLNVLISRIQSSDITSLSEKQEAQLLYFKAYSDYFSGQSNLADSRLNQALKLLKTDQKNGQVNISDNYLQTKLNLLLGLNKAYIQEYEEAISIVTSVFELASQNGWSRLKGKSLFYLGDIQYELKNYEAALEHYKRSLHFFDNSDLVDIAVSKMAIAQMTNIVGDKLEALVLLDEATADFEHQQNTSSLADAFLLKSYFIGDSRPKEALEWLTKSVKIREKLGIPIDIANAYVHFSSLLLDNGKLDEGLKYSQAATELVEPLDDYSAKWDAYATHGILLNENKDYQQAYEYMRKAERALLTKARLDITNETARLSVQFKLRQQELENIYSEREKASLEEHNLLLQSKVTLQQEIQQNQNLMLIGLLILLVLFMGLILIIYRLYYKTKILASRDGLTGLDNRRTIIAHAEHQFAVSVRYGHAISVIMLDIDRFKLINDQHGHAEGDKTLKAIAKILRNMLRESDKIGRIGGEEFLLVLPNTEREEALHFAERIRLGVKIQLLEMGHEVKDVTVSLGVASLERFTVASTNNIQQLIALADQALYLAKNRGRDQVQSIEVENTLKSAEVVQ</sequence>
<dbReference type="InterPro" id="IPR043128">
    <property type="entry name" value="Rev_trsase/Diguanyl_cyclase"/>
</dbReference>
<dbReference type="InterPro" id="IPR000160">
    <property type="entry name" value="GGDEF_dom"/>
</dbReference>
<feature type="repeat" description="TPR" evidence="3">
    <location>
        <begin position="186"/>
        <end position="219"/>
    </location>
</feature>
<evidence type="ECO:0000256" key="3">
    <source>
        <dbReference type="PROSITE-ProRule" id="PRU00339"/>
    </source>
</evidence>
<organism evidence="7 8">
    <name type="scientific">Paraglaciecola algarum</name>
    <dbReference type="NCBI Taxonomy" id="3050085"/>
    <lineage>
        <taxon>Bacteria</taxon>
        <taxon>Pseudomonadati</taxon>
        <taxon>Pseudomonadota</taxon>
        <taxon>Gammaproteobacteria</taxon>
        <taxon>Alteromonadales</taxon>
        <taxon>Alteromonadaceae</taxon>
        <taxon>Paraglaciecola</taxon>
    </lineage>
</organism>
<dbReference type="SUPFAM" id="SSF55073">
    <property type="entry name" value="Nucleotide cyclase"/>
    <property type="match status" value="1"/>
</dbReference>
<dbReference type="InterPro" id="IPR011990">
    <property type="entry name" value="TPR-like_helical_dom_sf"/>
</dbReference>
<evidence type="ECO:0000313" key="8">
    <source>
        <dbReference type="Proteomes" id="UP001521137"/>
    </source>
</evidence>
<gene>
    <name evidence="7" type="ORF">L0668_11760</name>
</gene>
<dbReference type="CDD" id="cd01949">
    <property type="entry name" value="GGDEF"/>
    <property type="match status" value="1"/>
</dbReference>
<feature type="domain" description="GGDEF" evidence="6">
    <location>
        <begin position="495"/>
        <end position="632"/>
    </location>
</feature>
<dbReference type="SUPFAM" id="SSF48452">
    <property type="entry name" value="TPR-like"/>
    <property type="match status" value="2"/>
</dbReference>
<evidence type="ECO:0000313" key="7">
    <source>
        <dbReference type="EMBL" id="MCF2948786.1"/>
    </source>
</evidence>
<dbReference type="EMBL" id="JAKGAS010000005">
    <property type="protein sequence ID" value="MCF2948786.1"/>
    <property type="molecule type" value="Genomic_DNA"/>
</dbReference>
<dbReference type="PANTHER" id="PTHR45138:SF9">
    <property type="entry name" value="DIGUANYLATE CYCLASE DGCM-RELATED"/>
    <property type="match status" value="1"/>
</dbReference>
<feature type="chain" id="PRO_5047017407" description="diguanylate cyclase" evidence="5">
    <location>
        <begin position="24"/>
        <end position="643"/>
    </location>
</feature>
<keyword evidence="4" id="KW-0812">Transmembrane</keyword>
<keyword evidence="8" id="KW-1185">Reference proteome</keyword>
<dbReference type="RefSeq" id="WP_235312791.1">
    <property type="nucleotide sequence ID" value="NZ_JAKGAS010000005.1"/>
</dbReference>
<evidence type="ECO:0000256" key="4">
    <source>
        <dbReference type="SAM" id="Phobius"/>
    </source>
</evidence>
<dbReference type="Proteomes" id="UP001521137">
    <property type="component" value="Unassembled WGS sequence"/>
</dbReference>
<dbReference type="PROSITE" id="PS50005">
    <property type="entry name" value="TPR"/>
    <property type="match status" value="1"/>
</dbReference>
<comment type="catalytic activity">
    <reaction evidence="2">
        <text>2 GTP = 3',3'-c-di-GMP + 2 diphosphate</text>
        <dbReference type="Rhea" id="RHEA:24898"/>
        <dbReference type="ChEBI" id="CHEBI:33019"/>
        <dbReference type="ChEBI" id="CHEBI:37565"/>
        <dbReference type="ChEBI" id="CHEBI:58805"/>
        <dbReference type="EC" id="2.7.7.65"/>
    </reaction>
</comment>
<dbReference type="InterPro" id="IPR029787">
    <property type="entry name" value="Nucleotide_cyclase"/>
</dbReference>
<dbReference type="EC" id="2.7.7.65" evidence="1"/>
<feature type="transmembrane region" description="Helical" evidence="4">
    <location>
        <begin position="435"/>
        <end position="458"/>
    </location>
</feature>
<dbReference type="PANTHER" id="PTHR45138">
    <property type="entry name" value="REGULATORY COMPONENTS OF SENSORY TRANSDUCTION SYSTEM"/>
    <property type="match status" value="1"/>
</dbReference>
<keyword evidence="7" id="KW-0808">Transferase</keyword>
<evidence type="ECO:0000259" key="6">
    <source>
        <dbReference type="PROSITE" id="PS50887"/>
    </source>
</evidence>
<reference evidence="7 8" key="1">
    <citation type="submission" date="2022-01" db="EMBL/GenBank/DDBJ databases">
        <title>Paraglaciecola sp. G1-23.</title>
        <authorList>
            <person name="Jin M.S."/>
            <person name="Han D.M."/>
            <person name="Kim H.M."/>
            <person name="Jeon C.O."/>
        </authorList>
    </citation>
    <scope>NUCLEOTIDE SEQUENCE [LARGE SCALE GENOMIC DNA]</scope>
    <source>
        <strain evidence="7 8">G1-23</strain>
    </source>
</reference>
<proteinExistence type="predicted"/>
<keyword evidence="4" id="KW-0472">Membrane</keyword>
<name>A0ABS9D7E1_9ALTE</name>
<protein>
    <recommendedName>
        <fullName evidence="1">diguanylate cyclase</fullName>
        <ecNumber evidence="1">2.7.7.65</ecNumber>
    </recommendedName>
</protein>
<dbReference type="InterPro" id="IPR019734">
    <property type="entry name" value="TPR_rpt"/>
</dbReference>
<dbReference type="NCBIfam" id="TIGR00254">
    <property type="entry name" value="GGDEF"/>
    <property type="match status" value="1"/>
</dbReference>
<dbReference type="SMART" id="SM00267">
    <property type="entry name" value="GGDEF"/>
    <property type="match status" value="1"/>
</dbReference>
<keyword evidence="5" id="KW-0732">Signal</keyword>
<dbReference type="PROSITE" id="PS50887">
    <property type="entry name" value="GGDEF"/>
    <property type="match status" value="1"/>
</dbReference>
<dbReference type="Pfam" id="PF00990">
    <property type="entry name" value="GGDEF"/>
    <property type="match status" value="1"/>
</dbReference>
<dbReference type="SMART" id="SM00028">
    <property type="entry name" value="TPR"/>
    <property type="match status" value="2"/>
</dbReference>
<keyword evidence="3" id="KW-0802">TPR repeat</keyword>
<feature type="signal peptide" evidence="5">
    <location>
        <begin position="1"/>
        <end position="23"/>
    </location>
</feature>